<keyword evidence="3" id="KW-1185">Reference proteome</keyword>
<dbReference type="STRING" id="1918946.VPAL9027_02451"/>
<proteinExistence type="predicted"/>
<dbReference type="OrthoDB" id="9799122at2"/>
<dbReference type="Gene3D" id="3.40.30.10">
    <property type="entry name" value="Glutaredoxin"/>
    <property type="match status" value="1"/>
</dbReference>
<name>A0A1R4B6C3_9VIBR</name>
<feature type="domain" description="DSBA-like thioredoxin" evidence="1">
    <location>
        <begin position="6"/>
        <end position="206"/>
    </location>
</feature>
<dbReference type="CDD" id="cd03024">
    <property type="entry name" value="DsbA_FrnE"/>
    <property type="match status" value="1"/>
</dbReference>
<reference evidence="2 3" key="1">
    <citation type="submission" date="2017-02" db="EMBL/GenBank/DDBJ databases">
        <authorList>
            <person name="Peterson S.W."/>
        </authorList>
    </citation>
    <scope>NUCLEOTIDE SEQUENCE [LARGE SCALE GENOMIC DNA]</scope>
    <source>
        <strain evidence="2 3">CECT 9027</strain>
    </source>
</reference>
<dbReference type="PANTHER" id="PTHR13887:SF41">
    <property type="entry name" value="THIOREDOXIN SUPERFAMILY PROTEIN"/>
    <property type="match status" value="1"/>
</dbReference>
<sequence length="221" mass="24985">MARFLQIDWVIDLVCPWSFIGYQKLEQVLAQLDDDIHIDFHWHPFEINPSLPSGGHGLVAHLMQKYNLSALAAQTCLQRATQHSQPLPIPFSLDSDTHIYNTRKAHQLLLWAAKYNKQAALARELYHAYFVQHLPLDDSQVLLTIVSHVGLNRQEAAIVLADDNWSQAVINIETQWIKAGIDAVPTMIINRSEIVSGEFDSATLGKTLTDAVSQYLLNTRH</sequence>
<dbReference type="SUPFAM" id="SSF52833">
    <property type="entry name" value="Thioredoxin-like"/>
    <property type="match status" value="1"/>
</dbReference>
<dbReference type="Proteomes" id="UP000189475">
    <property type="component" value="Unassembled WGS sequence"/>
</dbReference>
<evidence type="ECO:0000259" key="1">
    <source>
        <dbReference type="Pfam" id="PF01323"/>
    </source>
</evidence>
<dbReference type="EMBL" id="FUFT01000005">
    <property type="protein sequence ID" value="SJL84467.1"/>
    <property type="molecule type" value="Genomic_DNA"/>
</dbReference>
<protein>
    <submittedName>
        <fullName evidence="2">DSBA-like thioredoxin domain protein</fullName>
    </submittedName>
</protein>
<gene>
    <name evidence="2" type="ORF">VPAL9027_02451</name>
</gene>
<dbReference type="AlphaFoldDB" id="A0A1R4B6C3"/>
<evidence type="ECO:0000313" key="3">
    <source>
        <dbReference type="Proteomes" id="UP000189475"/>
    </source>
</evidence>
<dbReference type="InterPro" id="IPR036249">
    <property type="entry name" value="Thioredoxin-like_sf"/>
</dbReference>
<accession>A0A1R4B6C3</accession>
<evidence type="ECO:0000313" key="2">
    <source>
        <dbReference type="EMBL" id="SJL84467.1"/>
    </source>
</evidence>
<dbReference type="RefSeq" id="WP_159439145.1">
    <property type="nucleotide sequence ID" value="NZ_AP024888.1"/>
</dbReference>
<organism evidence="2 3">
    <name type="scientific">Vibrio palustris</name>
    <dbReference type="NCBI Taxonomy" id="1918946"/>
    <lineage>
        <taxon>Bacteria</taxon>
        <taxon>Pseudomonadati</taxon>
        <taxon>Pseudomonadota</taxon>
        <taxon>Gammaproteobacteria</taxon>
        <taxon>Vibrionales</taxon>
        <taxon>Vibrionaceae</taxon>
        <taxon>Vibrio</taxon>
    </lineage>
</organism>
<dbReference type="Pfam" id="PF01323">
    <property type="entry name" value="DSBA"/>
    <property type="match status" value="1"/>
</dbReference>
<dbReference type="InterPro" id="IPR001853">
    <property type="entry name" value="DSBA-like_thioredoxin_dom"/>
</dbReference>
<dbReference type="PANTHER" id="PTHR13887">
    <property type="entry name" value="GLUTATHIONE S-TRANSFERASE KAPPA"/>
    <property type="match status" value="1"/>
</dbReference>
<dbReference type="GO" id="GO:0016491">
    <property type="term" value="F:oxidoreductase activity"/>
    <property type="evidence" value="ECO:0007669"/>
    <property type="project" value="InterPro"/>
</dbReference>